<dbReference type="Proteomes" id="UP000003227">
    <property type="component" value="Unassembled WGS sequence"/>
</dbReference>
<evidence type="ECO:0000313" key="1">
    <source>
        <dbReference type="EMBL" id="EFH07164.1"/>
    </source>
</evidence>
<proteinExistence type="predicted"/>
<dbReference type="AlphaFoldDB" id="D5Q4N1"/>
<comment type="caution">
    <text evidence="1">The sequence shown here is derived from an EMBL/GenBank/DDBJ whole genome shotgun (WGS) entry which is preliminary data.</text>
</comment>
<organism evidence="1 2">
    <name type="scientific">Clostridioides difficile NAP08</name>
    <dbReference type="NCBI Taxonomy" id="525259"/>
    <lineage>
        <taxon>Bacteria</taxon>
        <taxon>Bacillati</taxon>
        <taxon>Bacillota</taxon>
        <taxon>Clostridia</taxon>
        <taxon>Peptostreptococcales</taxon>
        <taxon>Peptostreptococcaceae</taxon>
        <taxon>Clostridioides</taxon>
    </lineage>
</organism>
<dbReference type="HOGENOM" id="CLU_3138893_0_0_9"/>
<name>D5Q4N1_CLODI</name>
<accession>D5Q4N1</accession>
<protein>
    <submittedName>
        <fullName evidence="1">Uncharacterized protein</fullName>
    </submittedName>
</protein>
<evidence type="ECO:0000313" key="2">
    <source>
        <dbReference type="Proteomes" id="UP000003227"/>
    </source>
</evidence>
<reference evidence="1 2" key="1">
    <citation type="submission" date="2010-05" db="EMBL/GenBank/DDBJ databases">
        <authorList>
            <person name="Qin X."/>
            <person name="Bachman B."/>
            <person name="Battles P."/>
            <person name="Bell A."/>
            <person name="Bess C."/>
            <person name="Bickham C."/>
            <person name="Chaboub L."/>
            <person name="Chen D."/>
            <person name="Coyle M."/>
            <person name="Deiros D.R."/>
            <person name="Dinh H."/>
            <person name="Forbes L."/>
            <person name="Fowler G."/>
            <person name="Francisco L."/>
            <person name="Fu Q."/>
            <person name="Gubbala S."/>
            <person name="Hale W."/>
            <person name="Han Y."/>
            <person name="Hemphill L."/>
            <person name="Highlander S.K."/>
            <person name="Hirani K."/>
            <person name="Hogues M."/>
            <person name="Jackson L."/>
            <person name="Jakkamsetti A."/>
            <person name="Javaid M."/>
            <person name="Jiang H."/>
            <person name="Korchina V."/>
            <person name="Kovar C."/>
            <person name="Lara F."/>
            <person name="Lee S."/>
            <person name="Mata R."/>
            <person name="Mathew T."/>
            <person name="Moen C."/>
            <person name="Morales K."/>
            <person name="Munidasa M."/>
            <person name="Nazareth L."/>
            <person name="Ngo R."/>
            <person name="Nguyen L."/>
            <person name="Okwuonu G."/>
            <person name="Ongeri F."/>
            <person name="Patil S."/>
            <person name="Petrosino J."/>
            <person name="Pham C."/>
            <person name="Pham P."/>
            <person name="Pu L.-L."/>
            <person name="Puazo M."/>
            <person name="Raj R."/>
            <person name="Reid J."/>
            <person name="Rouhana J."/>
            <person name="Saada N."/>
            <person name="Shang Y."/>
            <person name="Simmons D."/>
            <person name="Thornton R."/>
            <person name="Warren J."/>
            <person name="Weissenberger G."/>
            <person name="Zhang J."/>
            <person name="Zhang L."/>
            <person name="Zhou C."/>
            <person name="Zhu D."/>
            <person name="Muzny D."/>
            <person name="Worley K."/>
            <person name="Gibbs R."/>
        </authorList>
    </citation>
    <scope>NUCLEOTIDE SEQUENCE [LARGE SCALE GENOMIC DNA]</scope>
    <source>
        <strain evidence="1 2">NAP08</strain>
    </source>
</reference>
<dbReference type="EMBL" id="ADNX01000042">
    <property type="protein sequence ID" value="EFH07164.1"/>
    <property type="molecule type" value="Genomic_DNA"/>
</dbReference>
<sequence length="49" mass="5839">MNVNDNLKSINRELCVKTYDNFKILHDKEINRLKELKLNGYKLISSMKI</sequence>
<gene>
    <name evidence="1" type="ORF">HMPREF0220_1843</name>
</gene>